<dbReference type="Pfam" id="PF14226">
    <property type="entry name" value="DIOX_N"/>
    <property type="match status" value="1"/>
</dbReference>
<dbReference type="InterPro" id="IPR044861">
    <property type="entry name" value="IPNS-like_FE2OG_OXY"/>
</dbReference>
<dbReference type="GO" id="GO:0051213">
    <property type="term" value="F:dioxygenase activity"/>
    <property type="evidence" value="ECO:0007669"/>
    <property type="project" value="UniProtKB-ARBA"/>
</dbReference>
<comment type="cofactor">
    <cofactor evidence="1">
        <name>Fe cation</name>
        <dbReference type="ChEBI" id="CHEBI:24875"/>
    </cofactor>
</comment>
<reference evidence="8 9" key="1">
    <citation type="submission" date="2024-04" db="EMBL/GenBank/DDBJ databases">
        <authorList>
            <person name="Fracassetti M."/>
        </authorList>
    </citation>
    <scope>NUCLEOTIDE SEQUENCE [LARGE SCALE GENOMIC DNA]</scope>
</reference>
<dbReference type="PANTHER" id="PTHR10209">
    <property type="entry name" value="OXIDOREDUCTASE, 2OG-FE II OXYGENASE FAMILY PROTEIN"/>
    <property type="match status" value="1"/>
</dbReference>
<sequence>MAATEEPAYDRLADLIAFDETKAGVKGLVDAGVTELPRIFRTPPHLVDDRPSAPAAGGDPVFVFPIIDLQGAAIDPVKRREIVEQVRDASANWGFFEVVNHGIPIGVVEEMKAGVHRFHEMEAEQRKQFFGRGSDKKFVYNSNFDLFSGAPVTNWRDSTIYQAAPDPPEEHELPDCYRGILGEYSGEVMKLGLLLFQLLSEALGLGSNHLTEMDCGKGLVVAGHYFPPYAQPELAIGISNHTDFDFITVVLQDHVGGLQVLRRNQWVDVPPLPEGLVVNIGDMLQLMSNDKFKSVEHRVLINGSETRVSVAAFFFGTALKHQRLYGPIKELVSEENPPKYRETTCKEFSAVSYEKGLDGNSRLDYFKL</sequence>
<dbReference type="EMBL" id="OZ034819">
    <property type="protein sequence ID" value="CAL1396979.1"/>
    <property type="molecule type" value="Genomic_DNA"/>
</dbReference>
<proteinExistence type="inferred from homology"/>
<evidence type="ECO:0000313" key="8">
    <source>
        <dbReference type="EMBL" id="CAL1396979.1"/>
    </source>
</evidence>
<keyword evidence="5 6" id="KW-0408">Iron</keyword>
<dbReference type="FunFam" id="2.60.120.330:FF:000005">
    <property type="entry name" value="1-aminocyclopropane-1-carboxylate oxidase homolog 1"/>
    <property type="match status" value="1"/>
</dbReference>
<dbReference type="PANTHER" id="PTHR10209:SF791">
    <property type="entry name" value="1-AMINOCYCLOPROPANE-1-CARBOXYLATE OXIDASE HOMOLOG 1"/>
    <property type="match status" value="1"/>
</dbReference>
<dbReference type="Proteomes" id="UP001497516">
    <property type="component" value="Chromosome 6"/>
</dbReference>
<evidence type="ECO:0000256" key="3">
    <source>
        <dbReference type="ARBA" id="ARBA00022723"/>
    </source>
</evidence>
<feature type="domain" description="Fe2OG dioxygenase" evidence="7">
    <location>
        <begin position="217"/>
        <end position="317"/>
    </location>
</feature>
<comment type="similarity">
    <text evidence="2 6">Belongs to the iron/ascorbate-dependent oxidoreductase family.</text>
</comment>
<dbReference type="InterPro" id="IPR027443">
    <property type="entry name" value="IPNS-like_sf"/>
</dbReference>
<protein>
    <recommendedName>
        <fullName evidence="7">Fe2OG dioxygenase domain-containing protein</fullName>
    </recommendedName>
</protein>
<dbReference type="Pfam" id="PF03171">
    <property type="entry name" value="2OG-FeII_Oxy"/>
    <property type="match status" value="1"/>
</dbReference>
<evidence type="ECO:0000256" key="1">
    <source>
        <dbReference type="ARBA" id="ARBA00001962"/>
    </source>
</evidence>
<keyword evidence="4 6" id="KW-0560">Oxidoreductase</keyword>
<accession>A0AAV2FFE2</accession>
<name>A0AAV2FFE2_9ROSI</name>
<evidence type="ECO:0000313" key="9">
    <source>
        <dbReference type="Proteomes" id="UP001497516"/>
    </source>
</evidence>
<evidence type="ECO:0000256" key="4">
    <source>
        <dbReference type="ARBA" id="ARBA00023002"/>
    </source>
</evidence>
<dbReference type="GO" id="GO:0046872">
    <property type="term" value="F:metal ion binding"/>
    <property type="evidence" value="ECO:0007669"/>
    <property type="project" value="UniProtKB-KW"/>
</dbReference>
<dbReference type="AlphaFoldDB" id="A0AAV2FFE2"/>
<keyword evidence="3 6" id="KW-0479">Metal-binding</keyword>
<dbReference type="InterPro" id="IPR026992">
    <property type="entry name" value="DIOX_N"/>
</dbReference>
<organism evidence="8 9">
    <name type="scientific">Linum trigynum</name>
    <dbReference type="NCBI Taxonomy" id="586398"/>
    <lineage>
        <taxon>Eukaryota</taxon>
        <taxon>Viridiplantae</taxon>
        <taxon>Streptophyta</taxon>
        <taxon>Embryophyta</taxon>
        <taxon>Tracheophyta</taxon>
        <taxon>Spermatophyta</taxon>
        <taxon>Magnoliopsida</taxon>
        <taxon>eudicotyledons</taxon>
        <taxon>Gunneridae</taxon>
        <taxon>Pentapetalae</taxon>
        <taxon>rosids</taxon>
        <taxon>fabids</taxon>
        <taxon>Malpighiales</taxon>
        <taxon>Linaceae</taxon>
        <taxon>Linum</taxon>
    </lineage>
</organism>
<evidence type="ECO:0000256" key="2">
    <source>
        <dbReference type="ARBA" id="ARBA00008056"/>
    </source>
</evidence>
<dbReference type="SUPFAM" id="SSF51197">
    <property type="entry name" value="Clavaminate synthase-like"/>
    <property type="match status" value="1"/>
</dbReference>
<evidence type="ECO:0000256" key="6">
    <source>
        <dbReference type="RuleBase" id="RU003682"/>
    </source>
</evidence>
<dbReference type="PROSITE" id="PS51471">
    <property type="entry name" value="FE2OG_OXY"/>
    <property type="match status" value="1"/>
</dbReference>
<dbReference type="InterPro" id="IPR005123">
    <property type="entry name" value="Oxoglu/Fe-dep_dioxygenase_dom"/>
</dbReference>
<evidence type="ECO:0000259" key="7">
    <source>
        <dbReference type="PROSITE" id="PS51471"/>
    </source>
</evidence>
<keyword evidence="9" id="KW-1185">Reference proteome</keyword>
<gene>
    <name evidence="8" type="ORF">LTRI10_LOCUS37311</name>
</gene>
<dbReference type="Gene3D" id="2.60.120.330">
    <property type="entry name" value="B-lactam Antibiotic, Isopenicillin N Synthase, Chain"/>
    <property type="match status" value="1"/>
</dbReference>
<evidence type="ECO:0000256" key="5">
    <source>
        <dbReference type="ARBA" id="ARBA00023004"/>
    </source>
</evidence>